<dbReference type="InterPro" id="IPR012981">
    <property type="entry name" value="PIH1_N"/>
</dbReference>
<dbReference type="Pfam" id="PF08190">
    <property type="entry name" value="PIH1"/>
    <property type="match status" value="1"/>
</dbReference>
<dbReference type="GO" id="GO:0097255">
    <property type="term" value="C:R2TP complex"/>
    <property type="evidence" value="ECO:0007669"/>
    <property type="project" value="TreeGrafter"/>
</dbReference>
<feature type="domain" description="PIH1D1/2/3 CS-like" evidence="4">
    <location>
        <begin position="280"/>
        <end position="349"/>
    </location>
</feature>
<dbReference type="GO" id="GO:0000492">
    <property type="term" value="P:box C/D snoRNP assembly"/>
    <property type="evidence" value="ECO:0007669"/>
    <property type="project" value="TreeGrafter"/>
</dbReference>
<proteinExistence type="inferred from homology"/>
<comment type="similarity">
    <text evidence="1">Belongs to the PIH1 family.</text>
</comment>
<dbReference type="GO" id="GO:0005737">
    <property type="term" value="C:cytoplasm"/>
    <property type="evidence" value="ECO:0007669"/>
    <property type="project" value="TreeGrafter"/>
</dbReference>
<evidence type="ECO:0000259" key="4">
    <source>
        <dbReference type="Pfam" id="PF18201"/>
    </source>
</evidence>
<evidence type="ECO:0000256" key="1">
    <source>
        <dbReference type="ARBA" id="ARBA00008511"/>
    </source>
</evidence>
<accession>A0AA35LGF2</accession>
<evidence type="ECO:0000259" key="3">
    <source>
        <dbReference type="Pfam" id="PF08190"/>
    </source>
</evidence>
<sequence>MIRRRLGSPRARAHRLVFSKSLIVLLQPPTVEETIMEALRSSEDMLAKANQLWMMLDDMAESNPESYHQFMQQQLKDAKQHYAPAEPYMCLKTCILEPTEKSLFVNLCRWNQVPAPQSPSDPVPLRAGKMEEVSEKSEFYTVLDIAYNQSVIEKGKDDPSMKDQLIRLSLKYIEEQYNIILSNSYTITKFKLKGSLARMRQSLRREQAPVALSQKTLQKEVTLDQLRNIITKEDSSDLTLLMENTVPSKTCLIEEISTTEQPEELCTPAYEVTIIKDMNEKPLKIELKVELPEVHCVSECDLSVSEDDVLIECPAKYKLHLDLPQSVNEEATTAAFHSQKRVLLITMPVSEKK</sequence>
<dbReference type="InterPro" id="IPR041442">
    <property type="entry name" value="PIH1D1/2/3_CS-like"/>
</dbReference>
<dbReference type="GO" id="GO:1990904">
    <property type="term" value="C:ribonucleoprotein complex"/>
    <property type="evidence" value="ECO:0007669"/>
    <property type="project" value="TreeGrafter"/>
</dbReference>
<organism evidence="5 6">
    <name type="scientific">Podarcis lilfordi</name>
    <name type="common">Lilford's wall lizard</name>
    <dbReference type="NCBI Taxonomy" id="74358"/>
    <lineage>
        <taxon>Eukaryota</taxon>
        <taxon>Metazoa</taxon>
        <taxon>Chordata</taxon>
        <taxon>Craniata</taxon>
        <taxon>Vertebrata</taxon>
        <taxon>Euteleostomi</taxon>
        <taxon>Lepidosauria</taxon>
        <taxon>Squamata</taxon>
        <taxon>Bifurcata</taxon>
        <taxon>Unidentata</taxon>
        <taxon>Episquamata</taxon>
        <taxon>Laterata</taxon>
        <taxon>Lacertibaenia</taxon>
        <taxon>Lacertidae</taxon>
        <taxon>Podarcis</taxon>
    </lineage>
</organism>
<evidence type="ECO:0000313" key="5">
    <source>
        <dbReference type="EMBL" id="CAI5795342.1"/>
    </source>
</evidence>
<dbReference type="Pfam" id="PF18201">
    <property type="entry name" value="PIH1_CS"/>
    <property type="match status" value="1"/>
</dbReference>
<feature type="domain" description="PIH1 N-terminal" evidence="3">
    <location>
        <begin position="72"/>
        <end position="199"/>
    </location>
</feature>
<keyword evidence="6" id="KW-1185">Reference proteome</keyword>
<name>A0AA35LGF2_9SAUR</name>
<dbReference type="PANTHER" id="PTHR22997">
    <property type="entry name" value="PIH1 DOMAIN-CONTAINING PROTEIN 1"/>
    <property type="match status" value="1"/>
</dbReference>
<dbReference type="GO" id="GO:0006364">
    <property type="term" value="P:rRNA processing"/>
    <property type="evidence" value="ECO:0007669"/>
    <property type="project" value="TreeGrafter"/>
</dbReference>
<reference evidence="5" key="1">
    <citation type="submission" date="2022-12" db="EMBL/GenBank/DDBJ databases">
        <authorList>
            <person name="Alioto T."/>
            <person name="Alioto T."/>
            <person name="Gomez Garrido J."/>
        </authorList>
    </citation>
    <scope>NUCLEOTIDE SEQUENCE</scope>
</reference>
<protein>
    <recommendedName>
        <fullName evidence="2">PIH1 domain-containing protein 2</fullName>
    </recommendedName>
</protein>
<evidence type="ECO:0000313" key="6">
    <source>
        <dbReference type="Proteomes" id="UP001178461"/>
    </source>
</evidence>
<dbReference type="InterPro" id="IPR050734">
    <property type="entry name" value="PIH1/Kintoun_subfamily"/>
</dbReference>
<dbReference type="Proteomes" id="UP001178461">
    <property type="component" value="Chromosome 15"/>
</dbReference>
<dbReference type="AlphaFoldDB" id="A0AA35LGF2"/>
<dbReference type="EMBL" id="OX395141">
    <property type="protein sequence ID" value="CAI5795342.1"/>
    <property type="molecule type" value="Genomic_DNA"/>
</dbReference>
<gene>
    <name evidence="5" type="ORF">PODLI_1B036569</name>
</gene>
<dbReference type="PANTHER" id="PTHR22997:SF6">
    <property type="entry name" value="PIH1 DOMAIN-CONTAINING PROTEIN 2"/>
    <property type="match status" value="1"/>
</dbReference>
<evidence type="ECO:0000256" key="2">
    <source>
        <dbReference type="ARBA" id="ARBA00040541"/>
    </source>
</evidence>